<evidence type="ECO:0000313" key="1">
    <source>
        <dbReference type="EMBL" id="PTX46530.1"/>
    </source>
</evidence>
<name>A0A2T6ARV9_9RHOB</name>
<sequence length="365" mass="40419">MAEHSTIEWTDATWNPITGCTIVDAGCTNCYAMALAGSRLRNHPSRAGLTRVTGGRSKWTGEVRLNVHWMDQPLRWSRPRRIFVCAHGDLFHEAVPDEWIDRVFAVMALAPQHTFQVLTKRPERARDYLLAQLVYEGCGVMSRGNIIASAALGMDTARFMANGKMLAGWPLPNVWLGTSASDQASADLRIPHLLATPAAVRFLSAEPLLGPLVIDDMCDGWKFYDALRGIWWHDSEPQNIERGKPRLDWVIVGGESGPGARPMHPDWARSLRDQCVAAGVAFHFKQWGEWGHAVPKPSGTPGKYAIASAGPNNGFWAKSVIQTDSYPRQINLIGGATVRERVGKSRAGRLLDGRTWDQMPEVRHG</sequence>
<organism evidence="1 2">
    <name type="scientific">Gemmobacter caeni</name>
    <dbReference type="NCBI Taxonomy" id="589035"/>
    <lineage>
        <taxon>Bacteria</taxon>
        <taxon>Pseudomonadati</taxon>
        <taxon>Pseudomonadota</taxon>
        <taxon>Alphaproteobacteria</taxon>
        <taxon>Rhodobacterales</taxon>
        <taxon>Paracoccaceae</taxon>
        <taxon>Gemmobacter</taxon>
    </lineage>
</organism>
<dbReference type="Proteomes" id="UP000244224">
    <property type="component" value="Unassembled WGS sequence"/>
</dbReference>
<dbReference type="OrthoDB" id="9787478at2"/>
<reference evidence="1 2" key="1">
    <citation type="submission" date="2018-04" db="EMBL/GenBank/DDBJ databases">
        <title>Genomic Encyclopedia of Archaeal and Bacterial Type Strains, Phase II (KMG-II): from individual species to whole genera.</title>
        <authorList>
            <person name="Goeker M."/>
        </authorList>
    </citation>
    <scope>NUCLEOTIDE SEQUENCE [LARGE SCALE GENOMIC DNA]</scope>
    <source>
        <strain evidence="1 2">DSM 21823</strain>
    </source>
</reference>
<dbReference type="RefSeq" id="WP_108130182.1">
    <property type="nucleotide sequence ID" value="NZ_QBKP01000016.1"/>
</dbReference>
<comment type="caution">
    <text evidence="1">The sequence shown here is derived from an EMBL/GenBank/DDBJ whole genome shotgun (WGS) entry which is preliminary data.</text>
</comment>
<dbReference type="Pfam" id="PF07505">
    <property type="entry name" value="DUF5131"/>
    <property type="match status" value="1"/>
</dbReference>
<keyword evidence="2" id="KW-1185">Reference proteome</keyword>
<evidence type="ECO:0000313" key="2">
    <source>
        <dbReference type="Proteomes" id="UP000244224"/>
    </source>
</evidence>
<accession>A0A2T6ARV9</accession>
<gene>
    <name evidence="1" type="ORF">C8N34_1166</name>
</gene>
<dbReference type="InterPro" id="IPR011101">
    <property type="entry name" value="DUF5131"/>
</dbReference>
<proteinExistence type="predicted"/>
<dbReference type="AlphaFoldDB" id="A0A2T6ARV9"/>
<protein>
    <submittedName>
        <fullName evidence="1">Protein gp37</fullName>
    </submittedName>
</protein>
<dbReference type="EMBL" id="QBKP01000016">
    <property type="protein sequence ID" value="PTX46530.1"/>
    <property type="molecule type" value="Genomic_DNA"/>
</dbReference>